<keyword evidence="1" id="KW-0472">Membrane</keyword>
<keyword evidence="1" id="KW-1133">Transmembrane helix</keyword>
<evidence type="ECO:0000256" key="1">
    <source>
        <dbReference type="SAM" id="Phobius"/>
    </source>
</evidence>
<feature type="transmembrane region" description="Helical" evidence="1">
    <location>
        <begin position="113"/>
        <end position="137"/>
    </location>
</feature>
<feature type="transmembrane region" description="Helical" evidence="1">
    <location>
        <begin position="53"/>
        <end position="77"/>
    </location>
</feature>
<proteinExistence type="predicted"/>
<organism evidence="2 3">
    <name type="scientific">Xanthocytophaga flava</name>
    <dbReference type="NCBI Taxonomy" id="3048013"/>
    <lineage>
        <taxon>Bacteria</taxon>
        <taxon>Pseudomonadati</taxon>
        <taxon>Bacteroidota</taxon>
        <taxon>Cytophagia</taxon>
        <taxon>Cytophagales</taxon>
        <taxon>Rhodocytophagaceae</taxon>
        <taxon>Xanthocytophaga</taxon>
    </lineage>
</organism>
<evidence type="ECO:0000313" key="3">
    <source>
        <dbReference type="Proteomes" id="UP001241110"/>
    </source>
</evidence>
<accession>A0AAE3QT87</accession>
<reference evidence="2" key="1">
    <citation type="submission" date="2023-05" db="EMBL/GenBank/DDBJ databases">
        <authorList>
            <person name="Zhang X."/>
        </authorList>
    </citation>
    <scope>NUCLEOTIDE SEQUENCE</scope>
    <source>
        <strain evidence="2">YF14B1</strain>
    </source>
</reference>
<dbReference type="AlphaFoldDB" id="A0AAE3QT87"/>
<sequence length="138" mass="15177">MFTILTDISWLSVLLAFVIYFILGALWFTVFFPKLYKISLGKENDTTQSTAPIFFVGPALCCLVITIASALLVYALHIETYQSALQFAVIVGVGYLFSNTVNIAINPNIPRPILYGLISGSYHLVGIILVSIILLAMK</sequence>
<evidence type="ECO:0000313" key="2">
    <source>
        <dbReference type="EMBL" id="MDJ1482816.1"/>
    </source>
</evidence>
<feature type="transmembrane region" description="Helical" evidence="1">
    <location>
        <begin position="12"/>
        <end position="32"/>
    </location>
</feature>
<comment type="caution">
    <text evidence="2">The sequence shown here is derived from an EMBL/GenBank/DDBJ whole genome shotgun (WGS) entry which is preliminary data.</text>
</comment>
<dbReference type="InterPro" id="IPR013879">
    <property type="entry name" value="DUF1761"/>
</dbReference>
<dbReference type="Proteomes" id="UP001241110">
    <property type="component" value="Unassembled WGS sequence"/>
</dbReference>
<dbReference type="EMBL" id="JASJOS010000009">
    <property type="protein sequence ID" value="MDJ1482816.1"/>
    <property type="molecule type" value="Genomic_DNA"/>
</dbReference>
<dbReference type="Pfam" id="PF08570">
    <property type="entry name" value="DUF1761"/>
    <property type="match status" value="1"/>
</dbReference>
<gene>
    <name evidence="2" type="ORF">QNI16_20110</name>
</gene>
<dbReference type="RefSeq" id="WP_313982184.1">
    <property type="nucleotide sequence ID" value="NZ_JASJOS010000009.1"/>
</dbReference>
<protein>
    <submittedName>
        <fullName evidence="2">DUF1761 domain-containing protein</fullName>
    </submittedName>
</protein>
<name>A0AAE3QT87_9BACT</name>
<keyword evidence="1" id="KW-0812">Transmembrane</keyword>
<feature type="transmembrane region" description="Helical" evidence="1">
    <location>
        <begin position="83"/>
        <end position="101"/>
    </location>
</feature>